<organism evidence="1">
    <name type="scientific">Anguilla anguilla</name>
    <name type="common">European freshwater eel</name>
    <name type="synonym">Muraena anguilla</name>
    <dbReference type="NCBI Taxonomy" id="7936"/>
    <lineage>
        <taxon>Eukaryota</taxon>
        <taxon>Metazoa</taxon>
        <taxon>Chordata</taxon>
        <taxon>Craniata</taxon>
        <taxon>Vertebrata</taxon>
        <taxon>Euteleostomi</taxon>
        <taxon>Actinopterygii</taxon>
        <taxon>Neopterygii</taxon>
        <taxon>Teleostei</taxon>
        <taxon>Anguilliformes</taxon>
        <taxon>Anguillidae</taxon>
        <taxon>Anguilla</taxon>
    </lineage>
</organism>
<protein>
    <submittedName>
        <fullName evidence="1">Uncharacterized protein</fullName>
    </submittedName>
</protein>
<reference evidence="1" key="2">
    <citation type="journal article" date="2015" name="Fish Shellfish Immunol.">
        <title>Early steps in the European eel (Anguilla anguilla)-Vibrio vulnificus interaction in the gills: Role of the RtxA13 toxin.</title>
        <authorList>
            <person name="Callol A."/>
            <person name="Pajuelo D."/>
            <person name="Ebbesson L."/>
            <person name="Teles M."/>
            <person name="MacKenzie S."/>
            <person name="Amaro C."/>
        </authorList>
    </citation>
    <scope>NUCLEOTIDE SEQUENCE</scope>
</reference>
<sequence length="52" mass="5812">MMLCFHVSSVPAVLDPLAIETMTAFHNASHTLDYRGASTHWRTGPLHSDDSW</sequence>
<dbReference type="AlphaFoldDB" id="A0A0E9TRU6"/>
<name>A0A0E9TRU6_ANGAN</name>
<proteinExistence type="predicted"/>
<accession>A0A0E9TRU6</accession>
<reference evidence="1" key="1">
    <citation type="submission" date="2014-11" db="EMBL/GenBank/DDBJ databases">
        <authorList>
            <person name="Amaro Gonzalez C."/>
        </authorList>
    </citation>
    <scope>NUCLEOTIDE SEQUENCE</scope>
</reference>
<dbReference type="EMBL" id="GBXM01052153">
    <property type="protein sequence ID" value="JAH56424.1"/>
    <property type="molecule type" value="Transcribed_RNA"/>
</dbReference>
<evidence type="ECO:0000313" key="1">
    <source>
        <dbReference type="EMBL" id="JAH56424.1"/>
    </source>
</evidence>